<sequence>MVESTDDQVIDAHQHIWSLTRAAYPWMSPDDATLARDHTIEDAVQQLDDVGIAGTILVQSADNAADSEVMFEAAAVSSRVRGVVAWVPLDDPRHADELLKQWENESAFCGIRALIHTRDDPSWLATPEVDSVLGMLADRDLPLDIIAPGHGRLKAAIDMGERHRNLRMVIDHLGHPPIREDDAGRWRALMTEVAANPATHAKVSGLYPTTGPMDRWTVDDIAPAIHAGIEMFGPQRLMYGGDWPISTLAGGYERVWSALDGVFGSLDESERARIRAGTATDFYRLRTTASPLERKTR</sequence>
<evidence type="ECO:0000313" key="4">
    <source>
        <dbReference type="Proteomes" id="UP000648352"/>
    </source>
</evidence>
<dbReference type="EMBL" id="JACSQP010000004">
    <property type="protein sequence ID" value="MBD7957725.1"/>
    <property type="molecule type" value="Genomic_DNA"/>
</dbReference>
<keyword evidence="4" id="KW-1185">Reference proteome</keyword>
<evidence type="ECO:0000313" key="3">
    <source>
        <dbReference type="EMBL" id="MBD7957725.1"/>
    </source>
</evidence>
<dbReference type="SUPFAM" id="SSF51556">
    <property type="entry name" value="Metallo-dependent hydrolases"/>
    <property type="match status" value="1"/>
</dbReference>
<dbReference type="Gene3D" id="3.20.20.140">
    <property type="entry name" value="Metal-dependent hydrolases"/>
    <property type="match status" value="1"/>
</dbReference>
<comment type="similarity">
    <text evidence="1">Belongs to the metallo-dependent hydrolases superfamily.</text>
</comment>
<dbReference type="PANTHER" id="PTHR43569">
    <property type="entry name" value="AMIDOHYDROLASE"/>
    <property type="match status" value="1"/>
</dbReference>
<reference evidence="3 4" key="1">
    <citation type="submission" date="2020-08" db="EMBL/GenBank/DDBJ databases">
        <title>A Genomic Blueprint of the Chicken Gut Microbiome.</title>
        <authorList>
            <person name="Gilroy R."/>
            <person name="Ravi A."/>
            <person name="Getino M."/>
            <person name="Pursley I."/>
            <person name="Horton D.L."/>
            <person name="Alikhan N.-F."/>
            <person name="Baker D."/>
            <person name="Gharbi K."/>
            <person name="Hall N."/>
            <person name="Watson M."/>
            <person name="Adriaenssens E.M."/>
            <person name="Foster-Nyarko E."/>
            <person name="Jarju S."/>
            <person name="Secka A."/>
            <person name="Antonio M."/>
            <person name="Oren A."/>
            <person name="Chaudhuri R."/>
            <person name="La Ragione R.M."/>
            <person name="Hildebrand F."/>
            <person name="Pallen M.J."/>
        </authorList>
    </citation>
    <scope>NUCLEOTIDE SEQUENCE [LARGE SCALE GENOMIC DNA]</scope>
    <source>
        <strain evidence="3 4">Sa4CUA7</strain>
    </source>
</reference>
<proteinExistence type="inferred from homology"/>
<gene>
    <name evidence="3" type="ORF">H9651_08750</name>
</gene>
<dbReference type="InterPro" id="IPR052350">
    <property type="entry name" value="Metallo-dep_Lactonases"/>
</dbReference>
<evidence type="ECO:0000259" key="2">
    <source>
        <dbReference type="Pfam" id="PF04909"/>
    </source>
</evidence>
<evidence type="ECO:0000256" key="1">
    <source>
        <dbReference type="ARBA" id="ARBA00038310"/>
    </source>
</evidence>
<protein>
    <submittedName>
        <fullName evidence="3">Amidohydrolase family protein</fullName>
    </submittedName>
</protein>
<dbReference type="PANTHER" id="PTHR43569:SF2">
    <property type="entry name" value="AMIDOHYDROLASE-RELATED DOMAIN-CONTAINING PROTEIN"/>
    <property type="match status" value="1"/>
</dbReference>
<dbReference type="Proteomes" id="UP000648352">
    <property type="component" value="Unassembled WGS sequence"/>
</dbReference>
<comment type="caution">
    <text evidence="3">The sequence shown here is derived from an EMBL/GenBank/DDBJ whole genome shotgun (WGS) entry which is preliminary data.</text>
</comment>
<accession>A0ABR8S2P6</accession>
<organism evidence="3 4">
    <name type="scientific">Microbacterium pullorum</name>
    <dbReference type="NCBI Taxonomy" id="2762236"/>
    <lineage>
        <taxon>Bacteria</taxon>
        <taxon>Bacillati</taxon>
        <taxon>Actinomycetota</taxon>
        <taxon>Actinomycetes</taxon>
        <taxon>Micrococcales</taxon>
        <taxon>Microbacteriaceae</taxon>
        <taxon>Microbacterium</taxon>
    </lineage>
</organism>
<feature type="domain" description="Amidohydrolase-related" evidence="2">
    <location>
        <begin position="10"/>
        <end position="285"/>
    </location>
</feature>
<name>A0ABR8S2P6_9MICO</name>
<dbReference type="RefSeq" id="WP_191718890.1">
    <property type="nucleotide sequence ID" value="NZ_JACSQP010000004.1"/>
</dbReference>
<dbReference type="Pfam" id="PF04909">
    <property type="entry name" value="Amidohydro_2"/>
    <property type="match status" value="1"/>
</dbReference>
<dbReference type="InterPro" id="IPR032466">
    <property type="entry name" value="Metal_Hydrolase"/>
</dbReference>
<dbReference type="InterPro" id="IPR006680">
    <property type="entry name" value="Amidohydro-rel"/>
</dbReference>